<proteinExistence type="predicted"/>
<evidence type="ECO:0000313" key="3">
    <source>
        <dbReference type="Proteomes" id="UP000001108"/>
    </source>
</evidence>
<dbReference type="OrthoDB" id="9256267at2"/>
<gene>
    <name evidence="2" type="ordered locus">Smed_6333</name>
</gene>
<accession>A6UMP8</accession>
<keyword evidence="1" id="KW-0732">Signal</keyword>
<feature type="signal peptide" evidence="1">
    <location>
        <begin position="1"/>
        <end position="25"/>
    </location>
</feature>
<dbReference type="HOGENOM" id="CLU_799003_0_0_5"/>
<reference evidence="3" key="1">
    <citation type="submission" date="2007-06" db="EMBL/GenBank/DDBJ databases">
        <title>Complete sequence of Sinorhizobium medicae WSM419 plasmid pSMED03.</title>
        <authorList>
            <consortium name="US DOE Joint Genome Institute"/>
            <person name="Copeland A."/>
            <person name="Lucas S."/>
            <person name="Lapidus A."/>
            <person name="Barry K."/>
            <person name="Glavina del Rio T."/>
            <person name="Dalin E."/>
            <person name="Tice H."/>
            <person name="Pitluck S."/>
            <person name="Chain P."/>
            <person name="Malfatti S."/>
            <person name="Shin M."/>
            <person name="Vergez L."/>
            <person name="Schmutz J."/>
            <person name="Larimer F."/>
            <person name="Land M."/>
            <person name="Hauser L."/>
            <person name="Kyrpides N."/>
            <person name="Mikhailova N."/>
            <person name="Reeve W.G."/>
            <person name="Richardson P."/>
        </authorList>
    </citation>
    <scope>NUCLEOTIDE SEQUENCE [LARGE SCALE GENOMIC DNA]</scope>
    <source>
        <strain evidence="3">WSM419</strain>
        <plasmid evidence="3">Plasmid pSMED03</plasmid>
    </source>
</reference>
<name>A6UMP8_SINMW</name>
<keyword evidence="2" id="KW-0614">Plasmid</keyword>
<dbReference type="Gene3D" id="3.20.20.80">
    <property type="entry name" value="Glycosidases"/>
    <property type="match status" value="1"/>
</dbReference>
<dbReference type="InterPro" id="IPR017853">
    <property type="entry name" value="GH"/>
</dbReference>
<evidence type="ECO:0000256" key="1">
    <source>
        <dbReference type="SAM" id="SignalP"/>
    </source>
</evidence>
<dbReference type="AlphaFoldDB" id="A6UMP8"/>
<protein>
    <submittedName>
        <fullName evidence="2">Uncharacterized protein</fullName>
    </submittedName>
</protein>
<feature type="chain" id="PRO_5002703396" evidence="1">
    <location>
        <begin position="26"/>
        <end position="347"/>
    </location>
</feature>
<reference evidence="2 3" key="2">
    <citation type="journal article" date="2010" name="Stand. Genomic Sci.">
        <title>Complete genome sequence of the Medicago microsymbiont Ensifer (Sinorhizobium) medicae strain WSM419.</title>
        <authorList>
            <person name="Reeve W."/>
            <person name="Chain P."/>
            <person name="O'Hara G."/>
            <person name="Ardley J."/>
            <person name="Nandesena K."/>
            <person name="Brau L."/>
            <person name="Tiwari R."/>
            <person name="Malfatti S."/>
            <person name="Kiss H."/>
            <person name="Lapidus A."/>
            <person name="Copeland A."/>
            <person name="Nolan M."/>
            <person name="Land M."/>
            <person name="Hauser L."/>
            <person name="Chang Y.J."/>
            <person name="Ivanova N."/>
            <person name="Mavromatis K."/>
            <person name="Markowitz V."/>
            <person name="Kyrpides N."/>
            <person name="Gollagher M."/>
            <person name="Yates R."/>
            <person name="Dilworth M."/>
            <person name="Howieson J."/>
        </authorList>
    </citation>
    <scope>NUCLEOTIDE SEQUENCE [LARGE SCALE GENOMIC DNA]</scope>
    <source>
        <strain evidence="2 3">WSM419</strain>
        <plasmid evidence="3">Plasmid pSMED03</plasmid>
    </source>
</reference>
<sequence>MIEMLCRIKWIAIALAMAFPGSSSADCLPRETAPGDFLNTPKVWGTTDSGPILDGFLELRNETGLHKIEHGVDLSHHNDQIVYDELKRCGASFAIVKMDKRFDSHKTELSKHGMRVIPYHYLSVVGSGGLDYKRHPSAFTLAATSEATRNGGLLGVAEQMGRSKAARFITLYHAALTEDERVSELSGLQGKIIVLDVEEHFTVPSSQKQRISFGRFYAAMLASWVNTVKNAHPDAKIVFYTFPDIYTSYLQFAHPQDHAIIHGMPVWLARTRGDASDFDLKTSKQLQRICLSASGGNKCILHQYSHRAIFGVRKVPRRNPPLHIDVNRLFAVKEISDTLGNQYVRSD</sequence>
<dbReference type="Proteomes" id="UP000001108">
    <property type="component" value="Plasmid pSMED03"/>
</dbReference>
<evidence type="ECO:0000313" key="2">
    <source>
        <dbReference type="EMBL" id="ABR64928.1"/>
    </source>
</evidence>
<geneLocation type="plasmid" evidence="2 3">
    <name>pSMED03</name>
</geneLocation>
<organism evidence="2 3">
    <name type="scientific">Sinorhizobium medicae (strain WSM419)</name>
    <name type="common">Ensifer medicae</name>
    <dbReference type="NCBI Taxonomy" id="366394"/>
    <lineage>
        <taxon>Bacteria</taxon>
        <taxon>Pseudomonadati</taxon>
        <taxon>Pseudomonadota</taxon>
        <taxon>Alphaproteobacteria</taxon>
        <taxon>Hyphomicrobiales</taxon>
        <taxon>Rhizobiaceae</taxon>
        <taxon>Sinorhizobium/Ensifer group</taxon>
        <taxon>Sinorhizobium</taxon>
    </lineage>
</organism>
<dbReference type="SUPFAM" id="SSF51445">
    <property type="entry name" value="(Trans)glycosidases"/>
    <property type="match status" value="1"/>
</dbReference>
<dbReference type="EMBL" id="CP000741">
    <property type="protein sequence ID" value="ABR64928.1"/>
    <property type="molecule type" value="Genomic_DNA"/>
</dbReference>
<dbReference type="KEGG" id="smd:Smed_6333"/>